<proteinExistence type="predicted"/>
<keyword evidence="2" id="KW-1185">Reference proteome</keyword>
<name>A0A212F092_DANPL</name>
<organism evidence="1 2">
    <name type="scientific">Danaus plexippus plexippus</name>
    <dbReference type="NCBI Taxonomy" id="278856"/>
    <lineage>
        <taxon>Eukaryota</taxon>
        <taxon>Metazoa</taxon>
        <taxon>Ecdysozoa</taxon>
        <taxon>Arthropoda</taxon>
        <taxon>Hexapoda</taxon>
        <taxon>Insecta</taxon>
        <taxon>Pterygota</taxon>
        <taxon>Neoptera</taxon>
        <taxon>Endopterygota</taxon>
        <taxon>Lepidoptera</taxon>
        <taxon>Glossata</taxon>
        <taxon>Ditrysia</taxon>
        <taxon>Papilionoidea</taxon>
        <taxon>Nymphalidae</taxon>
        <taxon>Danainae</taxon>
        <taxon>Danaini</taxon>
        <taxon>Danaina</taxon>
        <taxon>Danaus</taxon>
        <taxon>Danaus</taxon>
    </lineage>
</organism>
<evidence type="ECO:0000313" key="2">
    <source>
        <dbReference type="Proteomes" id="UP000007151"/>
    </source>
</evidence>
<reference evidence="1 2" key="1">
    <citation type="journal article" date="2011" name="Cell">
        <title>The monarch butterfly genome yields insights into long-distance migration.</title>
        <authorList>
            <person name="Zhan S."/>
            <person name="Merlin C."/>
            <person name="Boore J.L."/>
            <person name="Reppert S.M."/>
        </authorList>
    </citation>
    <scope>NUCLEOTIDE SEQUENCE [LARGE SCALE GENOMIC DNA]</scope>
    <source>
        <strain evidence="1">F-2</strain>
    </source>
</reference>
<evidence type="ECO:0000313" key="1">
    <source>
        <dbReference type="EMBL" id="OWR47176.1"/>
    </source>
</evidence>
<sequence>MLALRHAKYLGSFPAGGGEHEARVETVSRRLHLMKQNLKR</sequence>
<dbReference type="KEGG" id="dpl:KGM_211479"/>
<dbReference type="AlphaFoldDB" id="A0A212F092"/>
<comment type="caution">
    <text evidence="1">The sequence shown here is derived from an EMBL/GenBank/DDBJ whole genome shotgun (WGS) entry which is preliminary data.</text>
</comment>
<gene>
    <name evidence="1" type="ORF">KGM_211479</name>
</gene>
<dbReference type="EMBL" id="AGBW02011129">
    <property type="protein sequence ID" value="OWR47176.1"/>
    <property type="molecule type" value="Genomic_DNA"/>
</dbReference>
<protein>
    <submittedName>
        <fullName evidence="1">Uncharacterized protein</fullName>
    </submittedName>
</protein>
<accession>A0A212F092</accession>
<dbReference type="Proteomes" id="UP000007151">
    <property type="component" value="Unassembled WGS sequence"/>
</dbReference>
<dbReference type="InParanoid" id="A0A212F092"/>